<dbReference type="EMBL" id="CP064787">
    <property type="protein sequence ID" value="QSG05128.1"/>
    <property type="molecule type" value="Genomic_DNA"/>
</dbReference>
<feature type="region of interest" description="Disordered" evidence="1">
    <location>
        <begin position="315"/>
        <end position="448"/>
    </location>
</feature>
<feature type="transmembrane region" description="Helical" evidence="2">
    <location>
        <begin position="277"/>
        <end position="305"/>
    </location>
</feature>
<evidence type="ECO:0000256" key="1">
    <source>
        <dbReference type="SAM" id="MobiDB-lite"/>
    </source>
</evidence>
<accession>A0A897MYS1</accession>
<dbReference type="AlphaFoldDB" id="A0A897MYS1"/>
<name>A0A897MYS1_9EURY</name>
<dbReference type="Pfam" id="PF19590">
    <property type="entry name" value="TrbL_3"/>
    <property type="match status" value="1"/>
</dbReference>
<keyword evidence="2" id="KW-0472">Membrane</keyword>
<evidence type="ECO:0000313" key="3">
    <source>
        <dbReference type="EMBL" id="QSG05128.1"/>
    </source>
</evidence>
<protein>
    <submittedName>
        <fullName evidence="3">Putative membrane protein</fullName>
    </submittedName>
</protein>
<keyword evidence="2" id="KW-1133">Transmembrane helix</keyword>
<feature type="transmembrane region" description="Helical" evidence="2">
    <location>
        <begin position="90"/>
        <end position="114"/>
    </location>
</feature>
<feature type="compositionally biased region" description="Polar residues" evidence="1">
    <location>
        <begin position="315"/>
        <end position="343"/>
    </location>
</feature>
<feature type="transmembrane region" description="Helical" evidence="2">
    <location>
        <begin position="207"/>
        <end position="224"/>
    </location>
</feature>
<organism evidence="3 4">
    <name type="scientific">Halapricum desulfuricans</name>
    <dbReference type="NCBI Taxonomy" id="2841257"/>
    <lineage>
        <taxon>Archaea</taxon>
        <taxon>Methanobacteriati</taxon>
        <taxon>Methanobacteriota</taxon>
        <taxon>Stenosarchaea group</taxon>
        <taxon>Halobacteria</taxon>
        <taxon>Halobacteriales</taxon>
        <taxon>Haloarculaceae</taxon>
        <taxon>Halapricum</taxon>
    </lineage>
</organism>
<feature type="transmembrane region" description="Helical" evidence="2">
    <location>
        <begin position="174"/>
        <end position="200"/>
    </location>
</feature>
<proteinExistence type="predicted"/>
<feature type="transmembrane region" description="Helical" evidence="2">
    <location>
        <begin position="134"/>
        <end position="154"/>
    </location>
</feature>
<sequence>MKSNSRMTAFPLEEAITVNGGSAILQAGMFDPIGDIIIDALQSVLKVLFTPIKKIIQDSASAVVNLILETPHPNEIFGPPSNGVWPDLYVYYWDSLIPLVLFLYGATIMLVIFLQATSHLFGSYHRAKLIKRSFTGLMGILAWWWIAGLSLRFANSLTALLAPDLSSITLFETLSFGAMGVLGLVITLSVDLVLFGLLALLYFSRQVVLYLFVIAMPILIVFWIPGVGPMTLLSNFARRLAGFYVPFLFMTLPVALLFRLADILGNSFGLSAEGITAWLLALVIPFVAVLAPIIFIWQAGAIFFIGRQTASHTSRRQAANRAQTMRSGGQTTTHAGQNFSRGLQGQPAMTPDGQYVFDSGDSRAHAAGARVNSLGSRVQRVVDERRGNPPGPPSGGAPATPALPKPRATEEPVSRHGEFETLRGRTSRGSERTPPPRESDDTDQRSTE</sequence>
<evidence type="ECO:0000256" key="2">
    <source>
        <dbReference type="SAM" id="Phobius"/>
    </source>
</evidence>
<feature type="compositionally biased region" description="Basic and acidic residues" evidence="1">
    <location>
        <begin position="407"/>
        <end position="448"/>
    </location>
</feature>
<feature type="transmembrane region" description="Helical" evidence="2">
    <location>
        <begin position="244"/>
        <end position="265"/>
    </location>
</feature>
<dbReference type="Proteomes" id="UP000663525">
    <property type="component" value="Chromosome"/>
</dbReference>
<keyword evidence="2" id="KW-0812">Transmembrane</keyword>
<gene>
    <name evidence="3" type="ORF">HSR121_0774</name>
</gene>
<dbReference type="InterPro" id="IPR045782">
    <property type="entry name" value="TrbL_3"/>
</dbReference>
<reference evidence="3" key="1">
    <citation type="submission" date="2020-11" db="EMBL/GenBank/DDBJ databases">
        <title>Carbohydrate-dependent, anaerobic sulfur respiration: A novel catabolism in halophilic archaea.</title>
        <authorList>
            <person name="Sorokin D.Y."/>
            <person name="Messina E."/>
            <person name="Smedile F."/>
            <person name="La Cono V."/>
            <person name="Hallsworth J.E."/>
            <person name="Yakimov M.M."/>
        </authorList>
    </citation>
    <scope>NUCLEOTIDE SEQUENCE</scope>
    <source>
        <strain evidence="3">HSR12-1</strain>
    </source>
</reference>
<evidence type="ECO:0000313" key="4">
    <source>
        <dbReference type="Proteomes" id="UP000663525"/>
    </source>
</evidence>